<dbReference type="SUPFAM" id="SSF161098">
    <property type="entry name" value="MetI-like"/>
    <property type="match status" value="1"/>
</dbReference>
<keyword evidence="6 7" id="KW-0472">Membrane</keyword>
<evidence type="ECO:0000313" key="9">
    <source>
        <dbReference type="EMBL" id="TVY07771.1"/>
    </source>
</evidence>
<dbReference type="EMBL" id="VNJI01000032">
    <property type="protein sequence ID" value="TVY07771.1"/>
    <property type="molecule type" value="Genomic_DNA"/>
</dbReference>
<keyword evidence="2 7" id="KW-0813">Transport</keyword>
<evidence type="ECO:0000256" key="6">
    <source>
        <dbReference type="ARBA" id="ARBA00023136"/>
    </source>
</evidence>
<feature type="transmembrane region" description="Helical" evidence="7">
    <location>
        <begin position="7"/>
        <end position="32"/>
    </location>
</feature>
<feature type="transmembrane region" description="Helical" evidence="7">
    <location>
        <begin position="179"/>
        <end position="204"/>
    </location>
</feature>
<dbReference type="InterPro" id="IPR035906">
    <property type="entry name" value="MetI-like_sf"/>
</dbReference>
<dbReference type="Proteomes" id="UP000317036">
    <property type="component" value="Unassembled WGS sequence"/>
</dbReference>
<dbReference type="Pfam" id="PF00528">
    <property type="entry name" value="BPD_transp_1"/>
    <property type="match status" value="1"/>
</dbReference>
<keyword evidence="3" id="KW-1003">Cell membrane</keyword>
<comment type="subcellular location">
    <subcellularLocation>
        <location evidence="1 7">Cell membrane</location>
        <topology evidence="1 7">Multi-pass membrane protein</topology>
    </subcellularLocation>
</comment>
<dbReference type="InterPro" id="IPR000515">
    <property type="entry name" value="MetI-like"/>
</dbReference>
<dbReference type="PANTHER" id="PTHR43744">
    <property type="entry name" value="ABC TRANSPORTER PERMEASE PROTEIN MG189-RELATED-RELATED"/>
    <property type="match status" value="1"/>
</dbReference>
<accession>A0A559K6L8</accession>
<dbReference type="RefSeq" id="WP_144851169.1">
    <property type="nucleotide sequence ID" value="NZ_VNJI01000032.1"/>
</dbReference>
<dbReference type="Gene3D" id="1.10.3720.10">
    <property type="entry name" value="MetI-like"/>
    <property type="match status" value="1"/>
</dbReference>
<evidence type="ECO:0000256" key="5">
    <source>
        <dbReference type="ARBA" id="ARBA00022989"/>
    </source>
</evidence>
<keyword evidence="4 7" id="KW-0812">Transmembrane</keyword>
<reference evidence="9 10" key="1">
    <citation type="submission" date="2019-07" db="EMBL/GenBank/DDBJ databases">
        <authorList>
            <person name="Kim J."/>
        </authorList>
    </citation>
    <scope>NUCLEOTIDE SEQUENCE [LARGE SCALE GENOMIC DNA]</scope>
    <source>
        <strain evidence="9 10">JC52</strain>
    </source>
</reference>
<proteinExistence type="inferred from homology"/>
<evidence type="ECO:0000259" key="8">
    <source>
        <dbReference type="PROSITE" id="PS50928"/>
    </source>
</evidence>
<evidence type="ECO:0000256" key="4">
    <source>
        <dbReference type="ARBA" id="ARBA00022692"/>
    </source>
</evidence>
<comment type="similarity">
    <text evidence="7">Belongs to the binding-protein-dependent transport system permease family.</text>
</comment>
<dbReference type="PROSITE" id="PS50928">
    <property type="entry name" value="ABC_TM1"/>
    <property type="match status" value="1"/>
</dbReference>
<protein>
    <submittedName>
        <fullName evidence="9">Carbohydrate ABC transporter permease</fullName>
    </submittedName>
</protein>
<organism evidence="9 10">
    <name type="scientific">Paenibacillus cremeus</name>
    <dbReference type="NCBI Taxonomy" id="2163881"/>
    <lineage>
        <taxon>Bacteria</taxon>
        <taxon>Bacillati</taxon>
        <taxon>Bacillota</taxon>
        <taxon>Bacilli</taxon>
        <taxon>Bacillales</taxon>
        <taxon>Paenibacillaceae</taxon>
        <taxon>Paenibacillus</taxon>
    </lineage>
</organism>
<keyword evidence="5 7" id="KW-1133">Transmembrane helix</keyword>
<gene>
    <name evidence="9" type="ORF">FPZ49_22385</name>
</gene>
<keyword evidence="10" id="KW-1185">Reference proteome</keyword>
<feature type="transmembrane region" description="Helical" evidence="7">
    <location>
        <begin position="256"/>
        <end position="273"/>
    </location>
</feature>
<sequence length="288" mass="32149">MKAKWGWADLVITALLLVVVVATLYPFLYMIAVSFSQDIYVLKGEITLWPKGFNLKMYDIVLKDPRISSAYVNTILYVVMGTVLSLFLTSMGAFAISKKEMPLHRTFTMMIVFTMFFSGGMIPTFLVVKQIGLIDTIWSMIVPTAISTWNLIVMRTFFSAMPKELEESGKIDGLTDLGIFFRLVLPLSKAVLATIGLFYAVGIWNNFYSALLYLRDQNLFPLQVVLRNIVLQGQIISANVSSVGGDNLVVEDSLKFATIVVSTVPILLVYPFLQKYFVKGVMIGSVKG</sequence>
<dbReference type="CDD" id="cd06261">
    <property type="entry name" value="TM_PBP2"/>
    <property type="match status" value="1"/>
</dbReference>
<comment type="caution">
    <text evidence="9">The sequence shown here is derived from an EMBL/GenBank/DDBJ whole genome shotgun (WGS) entry which is preliminary data.</text>
</comment>
<name>A0A559K6L8_9BACL</name>
<dbReference type="GO" id="GO:0055085">
    <property type="term" value="P:transmembrane transport"/>
    <property type="evidence" value="ECO:0007669"/>
    <property type="project" value="InterPro"/>
</dbReference>
<evidence type="ECO:0000256" key="2">
    <source>
        <dbReference type="ARBA" id="ARBA00022448"/>
    </source>
</evidence>
<feature type="transmembrane region" description="Helical" evidence="7">
    <location>
        <begin position="137"/>
        <end position="158"/>
    </location>
</feature>
<dbReference type="OrthoDB" id="9810086at2"/>
<dbReference type="AlphaFoldDB" id="A0A559K6L8"/>
<feature type="domain" description="ABC transmembrane type-1" evidence="8">
    <location>
        <begin position="71"/>
        <end position="273"/>
    </location>
</feature>
<evidence type="ECO:0000313" key="10">
    <source>
        <dbReference type="Proteomes" id="UP000317036"/>
    </source>
</evidence>
<evidence type="ECO:0000256" key="7">
    <source>
        <dbReference type="RuleBase" id="RU363032"/>
    </source>
</evidence>
<evidence type="ECO:0000256" key="1">
    <source>
        <dbReference type="ARBA" id="ARBA00004651"/>
    </source>
</evidence>
<feature type="transmembrane region" description="Helical" evidence="7">
    <location>
        <begin position="108"/>
        <end position="131"/>
    </location>
</feature>
<dbReference type="PANTHER" id="PTHR43744:SF9">
    <property type="entry name" value="POLYGALACTURONAN_RHAMNOGALACTURONAN TRANSPORT SYSTEM PERMEASE PROTEIN YTCP"/>
    <property type="match status" value="1"/>
</dbReference>
<dbReference type="GO" id="GO:0005886">
    <property type="term" value="C:plasma membrane"/>
    <property type="evidence" value="ECO:0007669"/>
    <property type="project" value="UniProtKB-SubCell"/>
</dbReference>
<evidence type="ECO:0000256" key="3">
    <source>
        <dbReference type="ARBA" id="ARBA00022475"/>
    </source>
</evidence>
<feature type="transmembrane region" description="Helical" evidence="7">
    <location>
        <begin position="75"/>
        <end position="96"/>
    </location>
</feature>